<dbReference type="EMBL" id="IACJ01020146">
    <property type="protein sequence ID" value="LAA39498.1"/>
    <property type="molecule type" value="Transcribed_RNA"/>
</dbReference>
<name>A0A2D4EW72_MICCO</name>
<dbReference type="EMBL" id="IACJ01020144">
    <property type="protein sequence ID" value="LAA39493.1"/>
    <property type="molecule type" value="Transcribed_RNA"/>
</dbReference>
<evidence type="ECO:0000313" key="1">
    <source>
        <dbReference type="EMBL" id="LAA39498.1"/>
    </source>
</evidence>
<dbReference type="AlphaFoldDB" id="A0A2D4EW72"/>
<protein>
    <submittedName>
        <fullName evidence="1">Uncharacterized protein</fullName>
    </submittedName>
</protein>
<organism evidence="1">
    <name type="scientific">Micrurus corallinus</name>
    <name type="common">Brazilian coral snake</name>
    <dbReference type="NCBI Taxonomy" id="54390"/>
    <lineage>
        <taxon>Eukaryota</taxon>
        <taxon>Metazoa</taxon>
        <taxon>Chordata</taxon>
        <taxon>Craniata</taxon>
        <taxon>Vertebrata</taxon>
        <taxon>Euteleostomi</taxon>
        <taxon>Lepidosauria</taxon>
        <taxon>Squamata</taxon>
        <taxon>Bifurcata</taxon>
        <taxon>Unidentata</taxon>
        <taxon>Episquamata</taxon>
        <taxon>Toxicofera</taxon>
        <taxon>Serpentes</taxon>
        <taxon>Colubroidea</taxon>
        <taxon>Elapidae</taxon>
        <taxon>Elapinae</taxon>
        <taxon>Micrurus</taxon>
    </lineage>
</organism>
<accession>A0A2D4EW72</accession>
<dbReference type="EMBL" id="IACJ01020141">
    <property type="protein sequence ID" value="LAA39492.1"/>
    <property type="molecule type" value="Transcribed_RNA"/>
</dbReference>
<proteinExistence type="predicted"/>
<sequence>MSFSPKDAPSPQEPDLQFWMNTSAPFHSLFLNILLTLDHKLLNQIRTKNNSCSYVDVKETGDFTAFKPHSKIAGKTGASGSILLSPDTHSQIFFLFICVSICGIVAENLHKQNGEHARGGPAAGAYCSSSS</sequence>
<reference evidence="1" key="2">
    <citation type="submission" date="2017-11" db="EMBL/GenBank/DDBJ databases">
        <title>Coralsnake Venomics: Analyses of Venom Gland Transcriptomes and Proteomes of Six Brazilian Taxa.</title>
        <authorList>
            <person name="Aird S.D."/>
            <person name="Jorge da Silva N."/>
            <person name="Qiu L."/>
            <person name="Villar-Briones A."/>
            <person name="Aparecida-Saddi V."/>
            <person name="Campos-Telles M.P."/>
            <person name="Grau M."/>
            <person name="Mikheyev A.S."/>
        </authorList>
    </citation>
    <scope>NUCLEOTIDE SEQUENCE</scope>
    <source>
        <tissue evidence="1">Venom_gland</tissue>
    </source>
</reference>
<reference evidence="1" key="1">
    <citation type="submission" date="2017-07" db="EMBL/GenBank/DDBJ databases">
        <authorList>
            <person name="Mikheyev A."/>
            <person name="Grau M."/>
        </authorList>
    </citation>
    <scope>NUCLEOTIDE SEQUENCE</scope>
    <source>
        <tissue evidence="1">Venom_gland</tissue>
    </source>
</reference>